<evidence type="ECO:0000313" key="2">
    <source>
        <dbReference type="Proteomes" id="UP000385207"/>
    </source>
</evidence>
<evidence type="ECO:0008006" key="3">
    <source>
        <dbReference type="Google" id="ProtNLM"/>
    </source>
</evidence>
<dbReference type="Pfam" id="PF17164">
    <property type="entry name" value="DUF5122"/>
    <property type="match status" value="1"/>
</dbReference>
<dbReference type="OrthoDB" id="6876366at2"/>
<gene>
    <name evidence="1" type="ORF">PS862_03863</name>
</gene>
<sequence>MSSSDVRGSDKAGEPDESYGNNGVCLLEANIGLYIFDMAEGNNGFENHFYVTGVRRESGGDNYFLARITDKGVVDPGFGGGYIFGSFATNLPSQALSVSTLTDGRVLISGTVANSYPGLVRFNMDGTPDKTFGVNGSVVLDFLKECNVDGEVVVKESDVSERPRSSASDGSNMIVFPDGSILLAHTNRHTSRKWLIRLKANGSLDHGFQGEGYVDVTRASSQRIEGLALQIINGVEKLVITGYLRIPYPNESGFLVKGFISRYEINGDPDTSFGVNGYVELQEPEESELWGVDIQQDGKILAIGRTPPPHIGGGDPSSGLVVRLKEGGVIEFISRIEKGHELEWISGLEQRDKKIVVVGSYWGGDGGFGVVGRYLDNGGPDTGFGGNSDGIVIFPSPGMARVIAVQSDGALVACGSVSNNGTGTPAILRFLG</sequence>
<dbReference type="NCBIfam" id="TIGR02608">
    <property type="entry name" value="delta_60_rpt"/>
    <property type="match status" value="4"/>
</dbReference>
<dbReference type="RefSeq" id="WP_150784575.1">
    <property type="nucleotide sequence ID" value="NZ_CABVII010000017.1"/>
</dbReference>
<dbReference type="Gene3D" id="2.80.10.50">
    <property type="match status" value="1"/>
</dbReference>
<reference evidence="1 2" key="1">
    <citation type="submission" date="2019-09" db="EMBL/GenBank/DDBJ databases">
        <authorList>
            <person name="Chandra G."/>
            <person name="Truman W A."/>
        </authorList>
    </citation>
    <scope>NUCLEOTIDE SEQUENCE [LARGE SCALE GENOMIC DNA]</scope>
    <source>
        <strain evidence="1">PS862</strain>
    </source>
</reference>
<dbReference type="AlphaFoldDB" id="A0A5E7M828"/>
<organism evidence="1 2">
    <name type="scientific">Pseudomonas fluorescens</name>
    <dbReference type="NCBI Taxonomy" id="294"/>
    <lineage>
        <taxon>Bacteria</taxon>
        <taxon>Pseudomonadati</taxon>
        <taxon>Pseudomonadota</taxon>
        <taxon>Gammaproteobacteria</taxon>
        <taxon>Pseudomonadales</taxon>
        <taxon>Pseudomonadaceae</taxon>
        <taxon>Pseudomonas</taxon>
    </lineage>
</organism>
<dbReference type="Proteomes" id="UP000385207">
    <property type="component" value="Unassembled WGS sequence"/>
</dbReference>
<dbReference type="InterPro" id="IPR013431">
    <property type="entry name" value="Delta_60_rpt"/>
</dbReference>
<proteinExistence type="predicted"/>
<dbReference type="EMBL" id="CABVII010000017">
    <property type="protein sequence ID" value="VVP21133.1"/>
    <property type="molecule type" value="Genomic_DNA"/>
</dbReference>
<name>A0A5E7M828_PSEFL</name>
<accession>A0A5E7M828</accession>
<evidence type="ECO:0000313" key="1">
    <source>
        <dbReference type="EMBL" id="VVP21133.1"/>
    </source>
</evidence>
<protein>
    <recommendedName>
        <fullName evidence="3">Delta-60 repeat protein</fullName>
    </recommendedName>
</protein>